<gene>
    <name evidence="2" type="ORF">IBL25_02620</name>
</gene>
<dbReference type="Proteomes" id="UP000603940">
    <property type="component" value="Unassembled WGS sequence"/>
</dbReference>
<evidence type="ECO:0000313" key="2">
    <source>
        <dbReference type="EMBL" id="MBC9175839.1"/>
    </source>
</evidence>
<protein>
    <recommendedName>
        <fullName evidence="4">Lipoprotein</fullName>
    </recommendedName>
</protein>
<reference evidence="2 3" key="1">
    <citation type="journal article" date="2009" name="Int. J. Syst. Evol. Microbiol.">
        <title>Transfer of Teichococcus ludipueritiae and Muricoccus roseus to the genus Roseomonas, as Roseomonas ludipueritiae comb. nov. and Roseomonas rosea comb. nov., respectively, and emended description of the genus Roseomonas.</title>
        <authorList>
            <person name="Sanchez-Porro C."/>
            <person name="Gallego V."/>
            <person name="Busse H.J."/>
            <person name="Kampfer P."/>
            <person name="Ventosa A."/>
        </authorList>
    </citation>
    <scope>NUCLEOTIDE SEQUENCE [LARGE SCALE GENOMIC DNA]</scope>
    <source>
        <strain evidence="2 3">DSM 14915</strain>
    </source>
</reference>
<evidence type="ECO:0008006" key="4">
    <source>
        <dbReference type="Google" id="ProtNLM"/>
    </source>
</evidence>
<comment type="caution">
    <text evidence="2">The sequence shown here is derived from an EMBL/GenBank/DDBJ whole genome shotgun (WGS) entry which is preliminary data.</text>
</comment>
<evidence type="ECO:0000256" key="1">
    <source>
        <dbReference type="SAM" id="MobiDB-lite"/>
    </source>
</evidence>
<evidence type="ECO:0000313" key="3">
    <source>
        <dbReference type="Proteomes" id="UP000603940"/>
    </source>
</evidence>
<name>A0ABR7R273_9PROT</name>
<sequence>MLKVTPALLLLALLGLPGCDDPPEAQQQSGAAQAAMTEARRAAEEQVRARLRIVGDMSLRAIQVYPQQVPESFAVCGQINPTGAANDPFIPWVATVALREGKASRASLVIGLSNVEASRVYLEMVDRCFEGGGPRNGQMPAVSGLPPLPADTALEQQREAPQGPPTALRQPAGPEAAPPA</sequence>
<proteinExistence type="predicted"/>
<keyword evidence="3" id="KW-1185">Reference proteome</keyword>
<dbReference type="RefSeq" id="WP_187777000.1">
    <property type="nucleotide sequence ID" value="NZ_JACTUZ010000004.1"/>
</dbReference>
<accession>A0ABR7R273</accession>
<dbReference type="EMBL" id="JACTUZ010000004">
    <property type="protein sequence ID" value="MBC9175839.1"/>
    <property type="molecule type" value="Genomic_DNA"/>
</dbReference>
<feature type="non-terminal residue" evidence="2">
    <location>
        <position position="180"/>
    </location>
</feature>
<feature type="region of interest" description="Disordered" evidence="1">
    <location>
        <begin position="135"/>
        <end position="180"/>
    </location>
</feature>
<organism evidence="2 3">
    <name type="scientific">Pseudoroseomonas ludipueritiae</name>
    <dbReference type="NCBI Taxonomy" id="198093"/>
    <lineage>
        <taxon>Bacteria</taxon>
        <taxon>Pseudomonadati</taxon>
        <taxon>Pseudomonadota</taxon>
        <taxon>Alphaproteobacteria</taxon>
        <taxon>Acetobacterales</taxon>
        <taxon>Acetobacteraceae</taxon>
        <taxon>Pseudoroseomonas</taxon>
    </lineage>
</organism>